<reference evidence="5" key="1">
    <citation type="submission" date="2020-04" db="EMBL/GenBank/DDBJ databases">
        <authorList>
            <person name="Zhang T."/>
        </authorList>
    </citation>
    <scope>NUCLEOTIDE SEQUENCE</scope>
    <source>
        <strain evidence="5">HKST-UBA11</strain>
    </source>
</reference>
<evidence type="ECO:0000256" key="1">
    <source>
        <dbReference type="ARBA" id="ARBA00010638"/>
    </source>
</evidence>
<reference evidence="5" key="2">
    <citation type="journal article" date="2021" name="Microbiome">
        <title>Successional dynamics and alternative stable states in a saline activated sludge microbial community over 9 years.</title>
        <authorList>
            <person name="Wang Y."/>
            <person name="Ye J."/>
            <person name="Ju F."/>
            <person name="Liu L."/>
            <person name="Boyd J.A."/>
            <person name="Deng Y."/>
            <person name="Parks D.H."/>
            <person name="Jiang X."/>
            <person name="Yin X."/>
            <person name="Woodcroft B.J."/>
            <person name="Tyson G.W."/>
            <person name="Hugenholtz P."/>
            <person name="Polz M.F."/>
            <person name="Zhang T."/>
        </authorList>
    </citation>
    <scope>NUCLEOTIDE SEQUENCE</scope>
    <source>
        <strain evidence="5">HKST-UBA11</strain>
    </source>
</reference>
<dbReference type="GO" id="GO:0035999">
    <property type="term" value="P:tetrahydrofolate interconversion"/>
    <property type="evidence" value="ECO:0007669"/>
    <property type="project" value="TreeGrafter"/>
</dbReference>
<dbReference type="InterPro" id="IPR024185">
    <property type="entry name" value="FTHF_cligase-like_sf"/>
</dbReference>
<dbReference type="EMBL" id="JAGQLH010000055">
    <property type="protein sequence ID" value="MCA9385913.1"/>
    <property type="molecule type" value="Genomic_DNA"/>
</dbReference>
<evidence type="ECO:0000313" key="6">
    <source>
        <dbReference type="Proteomes" id="UP000754563"/>
    </source>
</evidence>
<organism evidence="5 6">
    <name type="scientific">Candidatus Dojkabacteria bacterium</name>
    <dbReference type="NCBI Taxonomy" id="2099670"/>
    <lineage>
        <taxon>Bacteria</taxon>
        <taxon>Candidatus Dojkabacteria</taxon>
    </lineage>
</organism>
<keyword evidence="2 4" id="KW-0547">Nucleotide-binding</keyword>
<evidence type="ECO:0008006" key="7">
    <source>
        <dbReference type="Google" id="ProtNLM"/>
    </source>
</evidence>
<dbReference type="PANTHER" id="PTHR23407:SF1">
    <property type="entry name" value="5-FORMYLTETRAHYDROFOLATE CYCLO-LIGASE"/>
    <property type="match status" value="1"/>
</dbReference>
<dbReference type="InterPro" id="IPR037171">
    <property type="entry name" value="NagB/RpiA_transferase-like"/>
</dbReference>
<comment type="similarity">
    <text evidence="1">Belongs to the 5-formyltetrahydrofolate cyclo-ligase family.</text>
</comment>
<feature type="binding site" evidence="4">
    <location>
        <begin position="116"/>
        <end position="124"/>
    </location>
    <ligand>
        <name>ATP</name>
        <dbReference type="ChEBI" id="CHEBI:30616"/>
    </ligand>
</feature>
<feature type="binding site" evidence="4">
    <location>
        <position position="53"/>
    </location>
    <ligand>
        <name>substrate</name>
    </ligand>
</feature>
<dbReference type="GO" id="GO:0009396">
    <property type="term" value="P:folic acid-containing compound biosynthetic process"/>
    <property type="evidence" value="ECO:0007669"/>
    <property type="project" value="TreeGrafter"/>
</dbReference>
<feature type="binding site" evidence="4">
    <location>
        <begin position="8"/>
        <end position="12"/>
    </location>
    <ligand>
        <name>ATP</name>
        <dbReference type="ChEBI" id="CHEBI:30616"/>
    </ligand>
</feature>
<dbReference type="GO" id="GO:0030272">
    <property type="term" value="F:5-formyltetrahydrofolate cyclo-ligase activity"/>
    <property type="evidence" value="ECO:0007669"/>
    <property type="project" value="TreeGrafter"/>
</dbReference>
<evidence type="ECO:0000256" key="2">
    <source>
        <dbReference type="ARBA" id="ARBA00022741"/>
    </source>
</evidence>
<proteinExistence type="inferred from homology"/>
<dbReference type="Gene3D" id="3.40.50.10420">
    <property type="entry name" value="NagB/RpiA/CoA transferase-like"/>
    <property type="match status" value="1"/>
</dbReference>
<dbReference type="Proteomes" id="UP000754563">
    <property type="component" value="Unassembled WGS sequence"/>
</dbReference>
<accession>A0A955L8A5</accession>
<name>A0A955L8A5_9BACT</name>
<sequence>MNNPEFTKPVIRKNITQVIHTLSRREERDIKIVTYLSKVLQSLDDVSIIGVYEVLPDEPNICPWYTQLEESGYTLVFPLGREEQGFTSKDKVNRIDELEIELLVVPGRAFDKKGNRIGRGGGWYDQTIAHNIHSECKKVGICYAAQILDDVPVEPHDQKVDILVCEEGIMYFS</sequence>
<dbReference type="SUPFAM" id="SSF100950">
    <property type="entry name" value="NagB/RpiA/CoA transferase-like"/>
    <property type="match status" value="1"/>
</dbReference>
<evidence type="ECO:0000256" key="3">
    <source>
        <dbReference type="ARBA" id="ARBA00022840"/>
    </source>
</evidence>
<evidence type="ECO:0000256" key="4">
    <source>
        <dbReference type="PIRSR" id="PIRSR006806-1"/>
    </source>
</evidence>
<protein>
    <recommendedName>
        <fullName evidence="7">5-formyltetrahydrofolate cyclo-ligase</fullName>
    </recommendedName>
</protein>
<comment type="caution">
    <text evidence="5">The sequence shown here is derived from an EMBL/GenBank/DDBJ whole genome shotgun (WGS) entry which is preliminary data.</text>
</comment>
<dbReference type="GO" id="GO:0005524">
    <property type="term" value="F:ATP binding"/>
    <property type="evidence" value="ECO:0007669"/>
    <property type="project" value="UniProtKB-KW"/>
</dbReference>
<evidence type="ECO:0000313" key="5">
    <source>
        <dbReference type="EMBL" id="MCA9385913.1"/>
    </source>
</evidence>
<feature type="binding site" evidence="4">
    <location>
        <position position="58"/>
    </location>
    <ligand>
        <name>substrate</name>
    </ligand>
</feature>
<dbReference type="AlphaFoldDB" id="A0A955L8A5"/>
<dbReference type="Pfam" id="PF01812">
    <property type="entry name" value="5-FTHF_cyc-lig"/>
    <property type="match status" value="1"/>
</dbReference>
<dbReference type="InterPro" id="IPR002698">
    <property type="entry name" value="FTHF_cligase"/>
</dbReference>
<gene>
    <name evidence="5" type="ORF">KC717_04670</name>
</gene>
<dbReference type="PIRSF" id="PIRSF006806">
    <property type="entry name" value="FTHF_cligase"/>
    <property type="match status" value="1"/>
</dbReference>
<dbReference type="PANTHER" id="PTHR23407">
    <property type="entry name" value="ATPASE INHIBITOR/5-FORMYLTETRAHYDROFOLATE CYCLO-LIGASE"/>
    <property type="match status" value="1"/>
</dbReference>
<keyword evidence="3 4" id="KW-0067">ATP-binding</keyword>